<dbReference type="Pfam" id="PF13499">
    <property type="entry name" value="EF-hand_7"/>
    <property type="match status" value="1"/>
</dbReference>
<accession>A0A553NQG7</accession>
<dbReference type="STRING" id="6832.A0A553NQG7"/>
<organism evidence="10 11">
    <name type="scientific">Tigriopus californicus</name>
    <name type="common">Marine copepod</name>
    <dbReference type="NCBI Taxonomy" id="6832"/>
    <lineage>
        <taxon>Eukaryota</taxon>
        <taxon>Metazoa</taxon>
        <taxon>Ecdysozoa</taxon>
        <taxon>Arthropoda</taxon>
        <taxon>Crustacea</taxon>
        <taxon>Multicrustacea</taxon>
        <taxon>Hexanauplia</taxon>
        <taxon>Copepoda</taxon>
        <taxon>Harpacticoida</taxon>
        <taxon>Harpacticidae</taxon>
        <taxon>Tigriopus</taxon>
    </lineage>
</organism>
<feature type="compositionally biased region" description="Polar residues" evidence="8">
    <location>
        <begin position="348"/>
        <end position="369"/>
    </location>
</feature>
<evidence type="ECO:0000256" key="5">
    <source>
        <dbReference type="ARBA" id="ARBA00037900"/>
    </source>
</evidence>
<evidence type="ECO:0000256" key="7">
    <source>
        <dbReference type="ARBA" id="ARBA00043224"/>
    </source>
</evidence>
<evidence type="ECO:0000259" key="9">
    <source>
        <dbReference type="PROSITE" id="PS50222"/>
    </source>
</evidence>
<feature type="region of interest" description="Disordered" evidence="8">
    <location>
        <begin position="335"/>
        <end position="369"/>
    </location>
</feature>
<dbReference type="InterPro" id="IPR036380">
    <property type="entry name" value="Isochorismatase-like_sf"/>
</dbReference>
<keyword evidence="4" id="KW-0378">Hydrolase</keyword>
<evidence type="ECO:0000256" key="6">
    <source>
        <dbReference type="ARBA" id="ARBA00039017"/>
    </source>
</evidence>
<dbReference type="GO" id="GO:0019363">
    <property type="term" value="P:pyridine nucleotide biosynthetic process"/>
    <property type="evidence" value="ECO:0007669"/>
    <property type="project" value="UniProtKB-KW"/>
</dbReference>
<gene>
    <name evidence="10" type="ORF">TCAL_02948</name>
</gene>
<name>A0A553NQG7_TIGCA</name>
<reference evidence="10 11" key="1">
    <citation type="journal article" date="2018" name="Nat. Ecol. Evol.">
        <title>Genomic signatures of mitonuclear coevolution across populations of Tigriopus californicus.</title>
        <authorList>
            <person name="Barreto F.S."/>
            <person name="Watson E.T."/>
            <person name="Lima T.G."/>
            <person name="Willett C.S."/>
            <person name="Edmands S."/>
            <person name="Li W."/>
            <person name="Burton R.S."/>
        </authorList>
    </citation>
    <scope>NUCLEOTIDE SEQUENCE [LARGE SCALE GENOMIC DNA]</scope>
    <source>
        <strain evidence="10 11">San Diego</strain>
    </source>
</reference>
<dbReference type="OrthoDB" id="167809at2759"/>
<sequence>MDACFKAFDKDEDLSLNINEFTELLKSLFRNEKGKPYPIDAYMCNELFMIFNQSGDGSMSKAEFAYCWNNWVKKIVRPVSAFIVVDVQNDFISGSLSISKCSAGHNGEEVVPAINKLVETVPFNVYAYSLDWHPADHLSFVDNVHLRKFHASSKIQDPSRVKEMDTVVFEGPPMTEQRLWPRHCVQNSWGAEFHKDLKVPKGSIFVYKGLDSFVESYSTFYDNLKQHETKLKSELFKREVMDVYVCGLATDVCVASTAFHAQELGFRTILIDDCSRGIDMEAINEAKAQIIEDHGLVVNSSEVKALVQGRDRRLELGYAWAIQCRKNILYPPKNRNSRYNPVKDENETQGSDPASQSLTNSNTVVAANA</sequence>
<proteinExistence type="inferred from homology"/>
<dbReference type="InterPro" id="IPR002048">
    <property type="entry name" value="EF_hand_dom"/>
</dbReference>
<keyword evidence="11" id="KW-1185">Reference proteome</keyword>
<dbReference type="PANTHER" id="PTHR11080:SF2">
    <property type="entry name" value="LD05707P"/>
    <property type="match status" value="1"/>
</dbReference>
<dbReference type="CDD" id="cd01011">
    <property type="entry name" value="nicotinamidase"/>
    <property type="match status" value="1"/>
</dbReference>
<dbReference type="InterPro" id="IPR000868">
    <property type="entry name" value="Isochorismatase-like_dom"/>
</dbReference>
<evidence type="ECO:0000313" key="10">
    <source>
        <dbReference type="EMBL" id="TRY67685.1"/>
    </source>
</evidence>
<protein>
    <recommendedName>
        <fullName evidence="6">nicotinamidase</fullName>
        <ecNumber evidence="6">3.5.1.19</ecNumber>
    </recommendedName>
    <alternativeName>
        <fullName evidence="7">Nicotinamide deamidase</fullName>
    </alternativeName>
</protein>
<dbReference type="PROSITE" id="PS50222">
    <property type="entry name" value="EF_HAND_2"/>
    <property type="match status" value="1"/>
</dbReference>
<dbReference type="AlphaFoldDB" id="A0A553NQG7"/>
<dbReference type="Proteomes" id="UP000318571">
    <property type="component" value="Chromosome 4"/>
</dbReference>
<dbReference type="Gene3D" id="3.40.50.850">
    <property type="entry name" value="Isochorismatase-like"/>
    <property type="match status" value="1"/>
</dbReference>
<dbReference type="EMBL" id="VCGU01000011">
    <property type="protein sequence ID" value="TRY67685.1"/>
    <property type="molecule type" value="Genomic_DNA"/>
</dbReference>
<dbReference type="InterPro" id="IPR052347">
    <property type="entry name" value="Isochorismatase_Nicotinamidase"/>
</dbReference>
<evidence type="ECO:0000313" key="11">
    <source>
        <dbReference type="Proteomes" id="UP000318571"/>
    </source>
</evidence>
<keyword evidence="3" id="KW-0479">Metal-binding</keyword>
<dbReference type="OMA" id="YDVPHER"/>
<dbReference type="GO" id="GO:0005509">
    <property type="term" value="F:calcium ion binding"/>
    <property type="evidence" value="ECO:0007669"/>
    <property type="project" value="InterPro"/>
</dbReference>
<comment type="pathway">
    <text evidence="5">Cofactor biosynthesis; nicotinate biosynthesis; nicotinate from nicotinamide: step 1/1.</text>
</comment>
<evidence type="ECO:0000256" key="4">
    <source>
        <dbReference type="ARBA" id="ARBA00022801"/>
    </source>
</evidence>
<dbReference type="SUPFAM" id="SSF47473">
    <property type="entry name" value="EF-hand"/>
    <property type="match status" value="1"/>
</dbReference>
<evidence type="ECO:0000256" key="2">
    <source>
        <dbReference type="ARBA" id="ARBA00022642"/>
    </source>
</evidence>
<dbReference type="InterPro" id="IPR011992">
    <property type="entry name" value="EF-hand-dom_pair"/>
</dbReference>
<dbReference type="PANTHER" id="PTHR11080">
    <property type="entry name" value="PYRAZINAMIDASE/NICOTINAMIDASE"/>
    <property type="match status" value="1"/>
</dbReference>
<evidence type="ECO:0000256" key="8">
    <source>
        <dbReference type="SAM" id="MobiDB-lite"/>
    </source>
</evidence>
<comment type="similarity">
    <text evidence="1">Belongs to the isochorismatase family.</text>
</comment>
<dbReference type="Pfam" id="PF00857">
    <property type="entry name" value="Isochorismatase"/>
    <property type="match status" value="1"/>
</dbReference>
<keyword evidence="2" id="KW-0662">Pyridine nucleotide biosynthesis</keyword>
<evidence type="ECO:0000256" key="3">
    <source>
        <dbReference type="ARBA" id="ARBA00022723"/>
    </source>
</evidence>
<dbReference type="SUPFAM" id="SSF52499">
    <property type="entry name" value="Isochorismatase-like hydrolases"/>
    <property type="match status" value="1"/>
</dbReference>
<dbReference type="EC" id="3.5.1.19" evidence="6"/>
<dbReference type="Gene3D" id="1.10.238.10">
    <property type="entry name" value="EF-hand"/>
    <property type="match status" value="1"/>
</dbReference>
<evidence type="ECO:0000256" key="1">
    <source>
        <dbReference type="ARBA" id="ARBA00006336"/>
    </source>
</evidence>
<comment type="caution">
    <text evidence="10">The sequence shown here is derived from an EMBL/GenBank/DDBJ whole genome shotgun (WGS) entry which is preliminary data.</text>
</comment>
<feature type="domain" description="EF-hand" evidence="9">
    <location>
        <begin position="1"/>
        <end position="31"/>
    </location>
</feature>
<dbReference type="GO" id="GO:0008936">
    <property type="term" value="F:nicotinamidase activity"/>
    <property type="evidence" value="ECO:0007669"/>
    <property type="project" value="UniProtKB-EC"/>
</dbReference>